<dbReference type="EMBL" id="JBBWWR010000013">
    <property type="protein sequence ID" value="KAK8955405.1"/>
    <property type="molecule type" value="Genomic_DNA"/>
</dbReference>
<gene>
    <name evidence="13" type="ORF">KSP40_PGU019470</name>
</gene>
<reference evidence="13 14" key="1">
    <citation type="journal article" date="2022" name="Nat. Plants">
        <title>Genomes of leafy and leafless Platanthera orchids illuminate the evolution of mycoheterotrophy.</title>
        <authorList>
            <person name="Li M.H."/>
            <person name="Liu K.W."/>
            <person name="Li Z."/>
            <person name="Lu H.C."/>
            <person name="Ye Q.L."/>
            <person name="Zhang D."/>
            <person name="Wang J.Y."/>
            <person name="Li Y.F."/>
            <person name="Zhong Z.M."/>
            <person name="Liu X."/>
            <person name="Yu X."/>
            <person name="Liu D.K."/>
            <person name="Tu X.D."/>
            <person name="Liu B."/>
            <person name="Hao Y."/>
            <person name="Liao X.Y."/>
            <person name="Jiang Y.T."/>
            <person name="Sun W.H."/>
            <person name="Chen J."/>
            <person name="Chen Y.Q."/>
            <person name="Ai Y."/>
            <person name="Zhai J.W."/>
            <person name="Wu S.S."/>
            <person name="Zhou Z."/>
            <person name="Hsiao Y.Y."/>
            <person name="Wu W.L."/>
            <person name="Chen Y.Y."/>
            <person name="Lin Y.F."/>
            <person name="Hsu J.L."/>
            <person name="Li C.Y."/>
            <person name="Wang Z.W."/>
            <person name="Zhao X."/>
            <person name="Zhong W.Y."/>
            <person name="Ma X.K."/>
            <person name="Ma L."/>
            <person name="Huang J."/>
            <person name="Chen G.Z."/>
            <person name="Huang M.Z."/>
            <person name="Huang L."/>
            <person name="Peng D.H."/>
            <person name="Luo Y.B."/>
            <person name="Zou S.Q."/>
            <person name="Chen S.P."/>
            <person name="Lan S."/>
            <person name="Tsai W.C."/>
            <person name="Van de Peer Y."/>
            <person name="Liu Z.J."/>
        </authorList>
    </citation>
    <scope>NUCLEOTIDE SEQUENCE [LARGE SCALE GENOMIC DNA]</scope>
    <source>
        <strain evidence="13">Lor288</strain>
    </source>
</reference>
<dbReference type="InterPro" id="IPR046956">
    <property type="entry name" value="RLP23-like"/>
</dbReference>
<accession>A0ABR2M0A1</accession>
<dbReference type="Pfam" id="PF08263">
    <property type="entry name" value="LRRNT_2"/>
    <property type="match status" value="1"/>
</dbReference>
<comment type="similarity">
    <text evidence="2">Belongs to the RLP family.</text>
</comment>
<keyword evidence="10" id="KW-0325">Glycoprotein</keyword>
<feature type="chain" id="PRO_5045635524" description="Leucine-rich repeat-containing N-terminal plant-type domain-containing protein" evidence="11">
    <location>
        <begin position="28"/>
        <end position="994"/>
    </location>
</feature>
<feature type="signal peptide" evidence="11">
    <location>
        <begin position="1"/>
        <end position="27"/>
    </location>
</feature>
<keyword evidence="9" id="KW-0472">Membrane</keyword>
<dbReference type="PROSITE" id="PS51450">
    <property type="entry name" value="LRR"/>
    <property type="match status" value="2"/>
</dbReference>
<evidence type="ECO:0000256" key="7">
    <source>
        <dbReference type="ARBA" id="ARBA00022737"/>
    </source>
</evidence>
<evidence type="ECO:0000256" key="5">
    <source>
        <dbReference type="ARBA" id="ARBA00022692"/>
    </source>
</evidence>
<evidence type="ECO:0000256" key="3">
    <source>
        <dbReference type="ARBA" id="ARBA00022475"/>
    </source>
</evidence>
<dbReference type="SUPFAM" id="SSF52047">
    <property type="entry name" value="RNI-like"/>
    <property type="match status" value="1"/>
</dbReference>
<evidence type="ECO:0000256" key="11">
    <source>
        <dbReference type="SAM" id="SignalP"/>
    </source>
</evidence>
<sequence length="994" mass="108736">MTSSSISSALLFCLIQTCFFCSELANGCSVAEQRALLQFRTGLNDPQNRLSSWRGSGCCSWRGVSCANRTGSVTAIDLRNQYPNPVHGSWNLSGKIDPSLLQLKSLEHLDLSHNSFEGIQIPSFLGSLMGLRYLNLSKSGFSGTVPPQLGNLSRLQYLDLSSNFPPLVVVAPFQWASGLSSLEFLSMNSVDLSKAGSEWFQALNRLSSLRELHMSGCGAAGISEILPFMNLTSLQVLDLSSNSFNSMIPSWFTNLSSLVQLDLSSADFHGQIPELSRISTLERIDLSMNYNLTADISELVGGNWGRMESILLASNRVRGLLPDSIGNLTSLQELSLYDNNIEGGIPSSIGKICSLKSLILDGNNLTFELPNSLEVNGCSTDKPLQNLDYFSASVNEIGGGLPEWLGELASVTVLYLAYNMITGPIPPSLGNLSQLTQLSLDGNELNGTLPSTLGSLSKLELFGISSNKLTGILNEETFLKLRNLKILWMSSNSFIMNVSSTWVPPFQIRNLAASSCQLGPMFPPWFKNQRELRFLDISNNSIFGRMPAWFWDISNNLSLLNMSYNNLYGQIPNPMRIASFADVDLRNNSFFGSIPMPSTQVELLDLSHNQFSGTIPFNFGQLQPYIIHLSLSHNYLSGPIPPSIGNLQLLQIINLSNNLLMGSIPSTLQNCTYLKALVLEHNNLSGPIPQSLGSLLQIQTLHLSSNDLSGLIPQSMQNCISLETLDLGNNRLSGSIPSWLGEKLSSLRILRLRSNKFTGQIPFQLSNLQSLQVLDLADNHLSGTIPNIFGGLKAINSPFKANGYLYYGQYRGTYYEESVSIHIKNGQLIYTSTLLLITSIDLSGNSLSGEIPQTLTDLNGLINLNLSENHLTGKIPGNIGGMHELESLDLSNNHLFGEIPTNMSFIRFLSVLNISNNNLSGEIPPGGQLGTFKPSSFSGNRFLCGPPLDIICEENDRVTGGISDAGEDSEEEWFYPECWLGICRGITGTRCCSF</sequence>
<evidence type="ECO:0000259" key="12">
    <source>
        <dbReference type="Pfam" id="PF08263"/>
    </source>
</evidence>
<keyword evidence="14" id="KW-1185">Reference proteome</keyword>
<evidence type="ECO:0000256" key="4">
    <source>
        <dbReference type="ARBA" id="ARBA00022614"/>
    </source>
</evidence>
<keyword evidence="5" id="KW-0812">Transmembrane</keyword>
<comment type="caution">
    <text evidence="13">The sequence shown here is derived from an EMBL/GenBank/DDBJ whole genome shotgun (WGS) entry which is preliminary data.</text>
</comment>
<dbReference type="PANTHER" id="PTHR48063">
    <property type="entry name" value="LRR RECEPTOR-LIKE KINASE"/>
    <property type="match status" value="1"/>
</dbReference>
<name>A0ABR2M0A1_9ASPA</name>
<evidence type="ECO:0000256" key="8">
    <source>
        <dbReference type="ARBA" id="ARBA00022989"/>
    </source>
</evidence>
<keyword evidence="6 11" id="KW-0732">Signal</keyword>
<keyword evidence="3" id="KW-1003">Cell membrane</keyword>
<comment type="subcellular location">
    <subcellularLocation>
        <location evidence="1">Cell membrane</location>
        <topology evidence="1">Single-pass type I membrane protein</topology>
    </subcellularLocation>
</comment>
<dbReference type="InterPro" id="IPR013210">
    <property type="entry name" value="LRR_N_plant-typ"/>
</dbReference>
<evidence type="ECO:0000256" key="10">
    <source>
        <dbReference type="ARBA" id="ARBA00023180"/>
    </source>
</evidence>
<dbReference type="PANTHER" id="PTHR48063:SF16">
    <property type="entry name" value="LRR RECEPTOR-LIKE SERINE_THREONINE-PROTEIN KINASE GSO1"/>
    <property type="match status" value="1"/>
</dbReference>
<keyword evidence="4" id="KW-0433">Leucine-rich repeat</keyword>
<feature type="domain" description="Leucine-rich repeat-containing N-terminal plant-type" evidence="12">
    <location>
        <begin position="33"/>
        <end position="66"/>
    </location>
</feature>
<dbReference type="InterPro" id="IPR032675">
    <property type="entry name" value="LRR_dom_sf"/>
</dbReference>
<keyword evidence="8" id="KW-1133">Transmembrane helix</keyword>
<dbReference type="SMART" id="SM00369">
    <property type="entry name" value="LRR_TYP"/>
    <property type="match status" value="10"/>
</dbReference>
<protein>
    <recommendedName>
        <fullName evidence="12">Leucine-rich repeat-containing N-terminal plant-type domain-containing protein</fullName>
    </recommendedName>
</protein>
<dbReference type="Pfam" id="PF00560">
    <property type="entry name" value="LRR_1"/>
    <property type="match status" value="9"/>
</dbReference>
<evidence type="ECO:0000256" key="2">
    <source>
        <dbReference type="ARBA" id="ARBA00009592"/>
    </source>
</evidence>
<dbReference type="InterPro" id="IPR003591">
    <property type="entry name" value="Leu-rich_rpt_typical-subtyp"/>
</dbReference>
<dbReference type="Proteomes" id="UP001412067">
    <property type="component" value="Unassembled WGS sequence"/>
</dbReference>
<dbReference type="Gene3D" id="3.80.10.10">
    <property type="entry name" value="Ribonuclease Inhibitor"/>
    <property type="match status" value="6"/>
</dbReference>
<evidence type="ECO:0000256" key="9">
    <source>
        <dbReference type="ARBA" id="ARBA00023136"/>
    </source>
</evidence>
<evidence type="ECO:0000313" key="13">
    <source>
        <dbReference type="EMBL" id="KAK8955405.1"/>
    </source>
</evidence>
<dbReference type="InterPro" id="IPR001611">
    <property type="entry name" value="Leu-rich_rpt"/>
</dbReference>
<organism evidence="13 14">
    <name type="scientific">Platanthera guangdongensis</name>
    <dbReference type="NCBI Taxonomy" id="2320717"/>
    <lineage>
        <taxon>Eukaryota</taxon>
        <taxon>Viridiplantae</taxon>
        <taxon>Streptophyta</taxon>
        <taxon>Embryophyta</taxon>
        <taxon>Tracheophyta</taxon>
        <taxon>Spermatophyta</taxon>
        <taxon>Magnoliopsida</taxon>
        <taxon>Liliopsida</taxon>
        <taxon>Asparagales</taxon>
        <taxon>Orchidaceae</taxon>
        <taxon>Orchidoideae</taxon>
        <taxon>Orchideae</taxon>
        <taxon>Orchidinae</taxon>
        <taxon>Platanthera</taxon>
    </lineage>
</organism>
<evidence type="ECO:0000256" key="6">
    <source>
        <dbReference type="ARBA" id="ARBA00022729"/>
    </source>
</evidence>
<dbReference type="SUPFAM" id="SSF52058">
    <property type="entry name" value="L domain-like"/>
    <property type="match status" value="2"/>
</dbReference>
<evidence type="ECO:0000313" key="14">
    <source>
        <dbReference type="Proteomes" id="UP001412067"/>
    </source>
</evidence>
<keyword evidence="7" id="KW-0677">Repeat</keyword>
<evidence type="ECO:0000256" key="1">
    <source>
        <dbReference type="ARBA" id="ARBA00004251"/>
    </source>
</evidence>
<dbReference type="Pfam" id="PF13855">
    <property type="entry name" value="LRR_8"/>
    <property type="match status" value="5"/>
</dbReference>
<proteinExistence type="inferred from homology"/>
<dbReference type="SMART" id="SM00365">
    <property type="entry name" value="LRR_SD22"/>
    <property type="match status" value="8"/>
</dbReference>
<dbReference type="PRINTS" id="PR00019">
    <property type="entry name" value="LEURICHRPT"/>
</dbReference>